<dbReference type="PANTHER" id="PTHR47329:SF1">
    <property type="entry name" value="OS05G0129900 PROTEIN"/>
    <property type="match status" value="1"/>
</dbReference>
<accession>A0A7I8I9Z4</accession>
<proteinExistence type="predicted"/>
<keyword evidence="1" id="KW-0802">TPR repeat</keyword>
<dbReference type="Gene3D" id="1.25.40.10">
    <property type="entry name" value="Tetratricopeptide repeat domain"/>
    <property type="match status" value="1"/>
</dbReference>
<dbReference type="Proteomes" id="UP001189122">
    <property type="component" value="Unassembled WGS sequence"/>
</dbReference>
<dbReference type="Pfam" id="PF00515">
    <property type="entry name" value="TPR_1"/>
    <property type="match status" value="1"/>
</dbReference>
<organism evidence="3">
    <name type="scientific">Spirodela intermedia</name>
    <name type="common">Intermediate duckweed</name>
    <dbReference type="NCBI Taxonomy" id="51605"/>
    <lineage>
        <taxon>Eukaryota</taxon>
        <taxon>Viridiplantae</taxon>
        <taxon>Streptophyta</taxon>
        <taxon>Embryophyta</taxon>
        <taxon>Tracheophyta</taxon>
        <taxon>Spermatophyta</taxon>
        <taxon>Magnoliopsida</taxon>
        <taxon>Liliopsida</taxon>
        <taxon>Araceae</taxon>
        <taxon>Lemnoideae</taxon>
        <taxon>Spirodela</taxon>
    </lineage>
</organism>
<sequence length="285" mass="32457">MAGVNSRTRDRERTLDFDGFLNNLQDWDALKVGDGANFSKAIECYSRSIALSPSSVAFANRAMSYLKLKRYEEAEVDCTEALNLDDRYVKAYSRRATARKELGKLKSSLEDSEFALRLEPNNQELRKLYTETKALSDERKIAKKQGEKPLAHDAIPTRITTPRTAYELEVSWRLLSGDSQKQTNLLKSIPPGSLPQLFKNALSAPMLIEIIRTTSTFFREEMELAVSILDNLTKVPRFDMIIMCLSAPDRADLRRIWDEVFSGDAAPYEHAEAFARLRRRYCTGV</sequence>
<dbReference type="SUPFAM" id="SSF48452">
    <property type="entry name" value="TPR-like"/>
    <property type="match status" value="1"/>
</dbReference>
<dbReference type="InterPro" id="IPR025986">
    <property type="entry name" value="RPAP3-like_C"/>
</dbReference>
<gene>
    <name evidence="3" type="ORF">SI7747_01001000</name>
</gene>
<evidence type="ECO:0000256" key="1">
    <source>
        <dbReference type="PROSITE-ProRule" id="PRU00339"/>
    </source>
</evidence>
<dbReference type="PANTHER" id="PTHR47329">
    <property type="entry name" value="OS05G0129900 PROTEIN"/>
    <property type="match status" value="1"/>
</dbReference>
<evidence type="ECO:0000259" key="2">
    <source>
        <dbReference type="Pfam" id="PF13877"/>
    </source>
</evidence>
<dbReference type="EMBL" id="CACRZD030000001">
    <property type="protein sequence ID" value="CAA6654410.1"/>
    <property type="molecule type" value="Genomic_DNA"/>
</dbReference>
<dbReference type="AlphaFoldDB" id="A0A7I8I9Z4"/>
<dbReference type="EMBL" id="LR743588">
    <property type="protein sequence ID" value="CAA2614621.1"/>
    <property type="molecule type" value="Genomic_DNA"/>
</dbReference>
<protein>
    <recommendedName>
        <fullName evidence="2">RNA-polymerase II-associated protein 3-like C-terminal domain-containing protein</fullName>
    </recommendedName>
</protein>
<name>A0A7I8I9Z4_SPIIN</name>
<dbReference type="InterPro" id="IPR019734">
    <property type="entry name" value="TPR_rpt"/>
</dbReference>
<feature type="repeat" description="TPR" evidence="1">
    <location>
        <begin position="89"/>
        <end position="122"/>
    </location>
</feature>
<dbReference type="InterPro" id="IPR011990">
    <property type="entry name" value="TPR-like_helical_dom_sf"/>
</dbReference>
<keyword evidence="4" id="KW-1185">Reference proteome</keyword>
<dbReference type="PROSITE" id="PS50005">
    <property type="entry name" value="TPR"/>
    <property type="match status" value="1"/>
</dbReference>
<feature type="domain" description="RNA-polymerase II-associated protein 3-like C-terminal" evidence="2">
    <location>
        <begin position="162"/>
        <end position="250"/>
    </location>
</feature>
<reference evidence="3 4" key="1">
    <citation type="submission" date="2019-12" db="EMBL/GenBank/DDBJ databases">
        <authorList>
            <person name="Scholz U."/>
            <person name="Mascher M."/>
            <person name="Fiebig A."/>
        </authorList>
    </citation>
    <scope>NUCLEOTIDE SEQUENCE</scope>
</reference>
<evidence type="ECO:0000313" key="3">
    <source>
        <dbReference type="EMBL" id="CAA2614621.1"/>
    </source>
</evidence>
<dbReference type="SMART" id="SM00028">
    <property type="entry name" value="TPR"/>
    <property type="match status" value="2"/>
</dbReference>
<evidence type="ECO:0000313" key="4">
    <source>
        <dbReference type="Proteomes" id="UP001189122"/>
    </source>
</evidence>
<dbReference type="Pfam" id="PF13877">
    <property type="entry name" value="RPAP3_C"/>
    <property type="match status" value="1"/>
</dbReference>